<evidence type="ECO:0000313" key="3">
    <source>
        <dbReference type="EMBL" id="TWG23101.1"/>
    </source>
</evidence>
<accession>A0A561WGX6</accession>
<evidence type="ECO:0000259" key="2">
    <source>
        <dbReference type="Pfam" id="PF03976"/>
    </source>
</evidence>
<reference evidence="3 4" key="1">
    <citation type="submission" date="2019-06" db="EMBL/GenBank/DDBJ databases">
        <title>Sequencing the genomes of 1000 actinobacteria strains.</title>
        <authorList>
            <person name="Klenk H.-P."/>
        </authorList>
    </citation>
    <scope>NUCLEOTIDE SEQUENCE [LARGE SCALE GENOMIC DNA]</scope>
    <source>
        <strain evidence="3 4">DSM 102131</strain>
    </source>
</reference>
<dbReference type="PANTHER" id="PTHR34383:SF3">
    <property type="entry name" value="POLYPHOSPHATE:AMP PHOSPHOTRANSFERASE"/>
    <property type="match status" value="1"/>
</dbReference>
<dbReference type="InterPro" id="IPR022488">
    <property type="entry name" value="PPK2-related"/>
</dbReference>
<dbReference type="Pfam" id="PF03976">
    <property type="entry name" value="PPK2"/>
    <property type="match status" value="1"/>
</dbReference>
<name>A0A561WGX6_9ACTN</name>
<organism evidence="3 4">
    <name type="scientific">Micromonospora palomenae</name>
    <dbReference type="NCBI Taxonomy" id="1461247"/>
    <lineage>
        <taxon>Bacteria</taxon>
        <taxon>Bacillati</taxon>
        <taxon>Actinomycetota</taxon>
        <taxon>Actinomycetes</taxon>
        <taxon>Micromonosporales</taxon>
        <taxon>Micromonosporaceae</taxon>
        <taxon>Micromonospora</taxon>
    </lineage>
</organism>
<dbReference type="InterPro" id="IPR027417">
    <property type="entry name" value="P-loop_NTPase"/>
</dbReference>
<keyword evidence="3" id="KW-0808">Transferase</keyword>
<comment type="caution">
    <text evidence="3">The sequence shown here is derived from an EMBL/GenBank/DDBJ whole genome shotgun (WGS) entry which is preliminary data.</text>
</comment>
<feature type="compositionally biased region" description="Basic and acidic residues" evidence="1">
    <location>
        <begin position="1"/>
        <end position="16"/>
    </location>
</feature>
<evidence type="ECO:0000256" key="1">
    <source>
        <dbReference type="SAM" id="MobiDB-lite"/>
    </source>
</evidence>
<dbReference type="GO" id="GO:0006797">
    <property type="term" value="P:polyphosphate metabolic process"/>
    <property type="evidence" value="ECO:0007669"/>
    <property type="project" value="InterPro"/>
</dbReference>
<dbReference type="Proteomes" id="UP000319927">
    <property type="component" value="Unassembled WGS sequence"/>
</dbReference>
<proteinExistence type="predicted"/>
<dbReference type="PANTHER" id="PTHR34383">
    <property type="entry name" value="POLYPHOSPHATE:AMP PHOSPHOTRANSFERASE-RELATED"/>
    <property type="match status" value="1"/>
</dbReference>
<feature type="region of interest" description="Disordered" evidence="1">
    <location>
        <begin position="1"/>
        <end position="65"/>
    </location>
</feature>
<dbReference type="InterPro" id="IPR022300">
    <property type="entry name" value="PPK2-rel_1"/>
</dbReference>
<keyword evidence="4" id="KW-1185">Reference proteome</keyword>
<feature type="domain" description="Polyphosphate kinase-2-related" evidence="2">
    <location>
        <begin position="120"/>
        <end position="308"/>
    </location>
</feature>
<gene>
    <name evidence="3" type="ORF">FHX75_121648</name>
</gene>
<dbReference type="EMBL" id="VIXA01000002">
    <property type="protein sequence ID" value="TWG23101.1"/>
    <property type="molecule type" value="Genomic_DNA"/>
</dbReference>
<sequence length="343" mass="37640">MVAREAEGGEVGDDRGMSAVDGPDIVAPDGGKMRDLLRVSPGAVDPRTVDPRSTPGLPAAAGGSRARKAWAREQVELLGAELGEQQEMLFATAKAAGEPDAPASAPTTGGAELAPGRPGRVLLVLQAMDCGGKDGTVKRVAGAMNPLGLHIRSFGPPTEEELRHDFLWRIRRALPPPGYVGVFNRSHYEDVLVARVAELVPEATWRARYDEINAFEHELVDAGVTLVKVMLHISREEQGERLLERLTDPRKHWKYNPSDLDSRARWDDYQAAYAEALQRCGTESAPWFVVPADRKWYRDWAVAHLLRETFAGLHLGYPAAGFDVERERDRLRADDEGVKVNGG</sequence>
<dbReference type="NCBIfam" id="TIGR03709">
    <property type="entry name" value="PPK2_rel_1"/>
    <property type="match status" value="1"/>
</dbReference>
<dbReference type="SUPFAM" id="SSF52540">
    <property type="entry name" value="P-loop containing nucleoside triphosphate hydrolases"/>
    <property type="match status" value="1"/>
</dbReference>
<evidence type="ECO:0000313" key="4">
    <source>
        <dbReference type="Proteomes" id="UP000319927"/>
    </source>
</evidence>
<protein>
    <submittedName>
        <fullName evidence="3">PPK2 family polyphosphate:nucleotide phosphotransferase</fullName>
    </submittedName>
</protein>
<dbReference type="AlphaFoldDB" id="A0A561WGX6"/>
<dbReference type="GO" id="GO:0016776">
    <property type="term" value="F:phosphotransferase activity, phosphate group as acceptor"/>
    <property type="evidence" value="ECO:0007669"/>
    <property type="project" value="InterPro"/>
</dbReference>
<dbReference type="Gene3D" id="3.40.50.300">
    <property type="entry name" value="P-loop containing nucleotide triphosphate hydrolases"/>
    <property type="match status" value="1"/>
</dbReference>